<gene>
    <name evidence="3" type="primary">yehR</name>
    <name evidence="4" type="ORF">SGODD07_01649</name>
    <name evidence="3" type="ORF">TZ86_01577</name>
</gene>
<dbReference type="OrthoDB" id="6586670at2"/>
<organism evidence="4 6">
    <name type="scientific">Streptococcus gordonii</name>
    <dbReference type="NCBI Taxonomy" id="1302"/>
    <lineage>
        <taxon>Bacteria</taxon>
        <taxon>Bacillati</taxon>
        <taxon>Bacillota</taxon>
        <taxon>Bacilli</taxon>
        <taxon>Lactobacillales</taxon>
        <taxon>Streptococcaceae</taxon>
        <taxon>Streptococcus</taxon>
    </lineage>
</organism>
<dbReference type="Proteomes" id="UP000070096">
    <property type="component" value="Unassembled WGS sequence"/>
</dbReference>
<feature type="signal peptide" evidence="2">
    <location>
        <begin position="1"/>
        <end position="25"/>
    </location>
</feature>
<evidence type="ECO:0000313" key="4">
    <source>
        <dbReference type="EMBL" id="KXT70179.1"/>
    </source>
</evidence>
<feature type="coiled-coil region" evidence="1">
    <location>
        <begin position="74"/>
        <end position="101"/>
    </location>
</feature>
<protein>
    <submittedName>
        <fullName evidence="3">Lipoprotein YehR</fullName>
    </submittedName>
    <submittedName>
        <fullName evidence="4">Putative lipoprotein</fullName>
    </submittedName>
</protein>
<dbReference type="InterPro" id="IPR009736">
    <property type="entry name" value="DUF1307"/>
</dbReference>
<dbReference type="Pfam" id="PF06998">
    <property type="entry name" value="DUF1307"/>
    <property type="match status" value="1"/>
</dbReference>
<comment type="caution">
    <text evidence="4">The sequence shown here is derived from an EMBL/GenBank/DDBJ whole genome shotgun (WGS) entry which is preliminary data.</text>
</comment>
<dbReference type="Gene3D" id="3.30.1830.10">
    <property type="entry name" value="YehR-like"/>
    <property type="match status" value="1"/>
</dbReference>
<dbReference type="EMBL" id="LQRC01000219">
    <property type="protein sequence ID" value="KXT70179.1"/>
    <property type="molecule type" value="Genomic_DNA"/>
</dbReference>
<keyword evidence="2" id="KW-0732">Signal</keyword>
<evidence type="ECO:0000313" key="6">
    <source>
        <dbReference type="Proteomes" id="UP000070096"/>
    </source>
</evidence>
<evidence type="ECO:0000256" key="1">
    <source>
        <dbReference type="SAM" id="Coils"/>
    </source>
</evidence>
<proteinExistence type="predicted"/>
<dbReference type="SUPFAM" id="SSF160704">
    <property type="entry name" value="YehR-like"/>
    <property type="match status" value="1"/>
</dbReference>
<keyword evidence="4" id="KW-0449">Lipoprotein</keyword>
<reference evidence="4 6" key="2">
    <citation type="submission" date="2016-01" db="EMBL/GenBank/DDBJ databases">
        <title>Highly variable Streptococcus oralis are common among viridans streptococci isolated from primates.</title>
        <authorList>
            <person name="Denapaite D."/>
            <person name="Rieger M."/>
            <person name="Koendgen S."/>
            <person name="Brueckner R."/>
            <person name="Ochigava I."/>
            <person name="Kappeler P."/>
            <person name="Maetz-Rensing K."/>
            <person name="Leendertz F."/>
            <person name="Hakenbeck R."/>
        </authorList>
    </citation>
    <scope>NUCLEOTIDE SEQUENCE [LARGE SCALE GENOMIC DNA]</scope>
    <source>
        <strain evidence="4 6">DD07</strain>
    </source>
</reference>
<dbReference type="AlphaFoldDB" id="A0A0F2CBL1"/>
<evidence type="ECO:0000256" key="2">
    <source>
        <dbReference type="SAM" id="SignalP"/>
    </source>
</evidence>
<dbReference type="EMBL" id="JYGL01000002">
    <property type="protein sequence ID" value="KJQ56242.1"/>
    <property type="molecule type" value="Genomic_DNA"/>
</dbReference>
<reference evidence="3 5" key="1">
    <citation type="submission" date="2015-02" db="EMBL/GenBank/DDBJ databases">
        <title>Evolution of amylase-binding proteins of oral streptococcal species.</title>
        <authorList>
            <person name="Haase E.M."/>
        </authorList>
    </citation>
    <scope>NUCLEOTIDE SEQUENCE [LARGE SCALE GENOMIC DNA]</scope>
    <source>
        <strain evidence="3 5">G9B</strain>
    </source>
</reference>
<sequence length="172" mass="19681">MMKKNHLLKLSLTILTVCFAFLLVACGQKEDVTYYQRIDQSNQFDMRLTYYHKGDVVTKQTTENFISYKSLGIDESQEEQKNAAKAKIEELSKQYQTVKGIKEKVSFDKNGIKENIEIDYDKADLKELASLPGMMISNEKNAKKISMKASGEALEKSGFKKVENGKFEELKK</sequence>
<dbReference type="PROSITE" id="PS51257">
    <property type="entry name" value="PROKAR_LIPOPROTEIN"/>
    <property type="match status" value="1"/>
</dbReference>
<dbReference type="InterPro" id="IPR036699">
    <property type="entry name" value="YehR-like_sf"/>
</dbReference>
<dbReference type="Proteomes" id="UP000033658">
    <property type="component" value="Unassembled WGS sequence"/>
</dbReference>
<accession>A0A0F3HUD6</accession>
<name>A0A0F2CBL1_STRGN</name>
<dbReference type="PATRIC" id="fig|1302.15.peg.1556"/>
<keyword evidence="1" id="KW-0175">Coiled coil</keyword>
<evidence type="ECO:0000313" key="3">
    <source>
        <dbReference type="EMBL" id="KJQ56242.1"/>
    </source>
</evidence>
<accession>A0A0F2CBL1</accession>
<feature type="chain" id="PRO_5042678231" evidence="2">
    <location>
        <begin position="26"/>
        <end position="172"/>
    </location>
</feature>
<evidence type="ECO:0000313" key="5">
    <source>
        <dbReference type="Proteomes" id="UP000033658"/>
    </source>
</evidence>
<dbReference type="PIRSF" id="PIRSF006187">
    <property type="entry name" value="DUF1307"/>
    <property type="match status" value="1"/>
</dbReference>
<dbReference type="RefSeq" id="WP_045504988.1">
    <property type="nucleotide sequence ID" value="NZ_CP012648.1"/>
</dbReference>